<sequence length="119" mass="12347">MIRPARWRNSGSSDRSSLLHGTAIGSEVSGTSIRTIRLRGLSVAEPADADLVQRLLDDAAASTYGRMLIGDKAIAVSGRPMAAGTIGRASPAGGSAPVPPGSKSWSAVHPRHIFSSTRQ</sequence>
<feature type="region of interest" description="Disordered" evidence="1">
    <location>
        <begin position="83"/>
        <end position="119"/>
    </location>
</feature>
<feature type="region of interest" description="Disordered" evidence="1">
    <location>
        <begin position="1"/>
        <end position="21"/>
    </location>
</feature>
<evidence type="ECO:0000256" key="1">
    <source>
        <dbReference type="SAM" id="MobiDB-lite"/>
    </source>
</evidence>
<name>A0A9W6VQI0_9ACTN</name>
<dbReference type="AlphaFoldDB" id="A0A9W6VQI0"/>
<dbReference type="Proteomes" id="UP001165135">
    <property type="component" value="Unassembled WGS sequence"/>
</dbReference>
<proteinExistence type="predicted"/>
<reference evidence="2" key="1">
    <citation type="submission" date="2023-03" db="EMBL/GenBank/DDBJ databases">
        <title>Actinoallomurus iriomotensis NBRC 103681.</title>
        <authorList>
            <person name="Ichikawa N."/>
            <person name="Sato H."/>
            <person name="Tonouchi N."/>
        </authorList>
    </citation>
    <scope>NUCLEOTIDE SEQUENCE</scope>
    <source>
        <strain evidence="2">NBRC 103681</strain>
    </source>
</reference>
<accession>A0A9W6VQI0</accession>
<evidence type="ECO:0000313" key="2">
    <source>
        <dbReference type="EMBL" id="GLY74646.1"/>
    </source>
</evidence>
<evidence type="ECO:0000313" key="3">
    <source>
        <dbReference type="Proteomes" id="UP001165135"/>
    </source>
</evidence>
<gene>
    <name evidence="2" type="ORF">Airi01_029130</name>
</gene>
<organism evidence="2 3">
    <name type="scientific">Actinoallomurus iriomotensis</name>
    <dbReference type="NCBI Taxonomy" id="478107"/>
    <lineage>
        <taxon>Bacteria</taxon>
        <taxon>Bacillati</taxon>
        <taxon>Actinomycetota</taxon>
        <taxon>Actinomycetes</taxon>
        <taxon>Streptosporangiales</taxon>
        <taxon>Thermomonosporaceae</taxon>
        <taxon>Actinoallomurus</taxon>
    </lineage>
</organism>
<protein>
    <submittedName>
        <fullName evidence="2">Uncharacterized protein</fullName>
    </submittedName>
</protein>
<dbReference type="EMBL" id="BSTJ01000003">
    <property type="protein sequence ID" value="GLY74646.1"/>
    <property type="molecule type" value="Genomic_DNA"/>
</dbReference>
<comment type="caution">
    <text evidence="2">The sequence shown here is derived from an EMBL/GenBank/DDBJ whole genome shotgun (WGS) entry which is preliminary data.</text>
</comment>